<protein>
    <recommendedName>
        <fullName evidence="4">Integral membrane protein</fullName>
    </recommendedName>
</protein>
<evidence type="ECO:0000313" key="3">
    <source>
        <dbReference type="Proteomes" id="UP001056937"/>
    </source>
</evidence>
<sequence length="105" mass="11483">MMDPAAAFFFTVLALQAAFTGAVVLLVGRRFPARLPVYRFVVPAALPLVLLVLLLVGYAGANRSAGVAFGDIHWLPLGRFVLAYAVLWLVGVLFASLLLRLMRRR</sequence>
<feature type="transmembrane region" description="Helical" evidence="1">
    <location>
        <begin position="81"/>
        <end position="99"/>
    </location>
</feature>
<evidence type="ECO:0008006" key="4">
    <source>
        <dbReference type="Google" id="ProtNLM"/>
    </source>
</evidence>
<dbReference type="EMBL" id="CP084930">
    <property type="protein sequence ID" value="USI73075.1"/>
    <property type="molecule type" value="Genomic_DNA"/>
</dbReference>
<feature type="transmembrane region" description="Helical" evidence="1">
    <location>
        <begin position="40"/>
        <end position="61"/>
    </location>
</feature>
<organism evidence="2 3">
    <name type="scientific">Sphingomonas morindae</name>
    <dbReference type="NCBI Taxonomy" id="1541170"/>
    <lineage>
        <taxon>Bacteria</taxon>
        <taxon>Pseudomonadati</taxon>
        <taxon>Pseudomonadota</taxon>
        <taxon>Alphaproteobacteria</taxon>
        <taxon>Sphingomonadales</taxon>
        <taxon>Sphingomonadaceae</taxon>
        <taxon>Sphingomonas</taxon>
    </lineage>
</organism>
<keyword evidence="1" id="KW-0812">Transmembrane</keyword>
<keyword evidence="3" id="KW-1185">Reference proteome</keyword>
<dbReference type="RefSeq" id="WP_252166887.1">
    <property type="nucleotide sequence ID" value="NZ_CP084930.1"/>
</dbReference>
<reference evidence="2" key="1">
    <citation type="journal article" date="2022" name="Toxins">
        <title>Genomic Analysis of Sphingopyxis sp. USTB-05 for Biodegrading Cyanobacterial Hepatotoxins.</title>
        <authorList>
            <person name="Liu C."/>
            <person name="Xu Q."/>
            <person name="Zhao Z."/>
            <person name="Zhang H."/>
            <person name="Liu X."/>
            <person name="Yin C."/>
            <person name="Liu Y."/>
            <person name="Yan H."/>
        </authorList>
    </citation>
    <scope>NUCLEOTIDE SEQUENCE</scope>
    <source>
        <strain evidence="2">NBD5</strain>
    </source>
</reference>
<keyword evidence="1" id="KW-0472">Membrane</keyword>
<evidence type="ECO:0000256" key="1">
    <source>
        <dbReference type="SAM" id="Phobius"/>
    </source>
</evidence>
<keyword evidence="1" id="KW-1133">Transmembrane helix</keyword>
<name>A0ABY4X850_9SPHN</name>
<gene>
    <name evidence="2" type="ORF">LHA26_00930</name>
</gene>
<feature type="transmembrane region" description="Helical" evidence="1">
    <location>
        <begin position="6"/>
        <end position="28"/>
    </location>
</feature>
<accession>A0ABY4X850</accession>
<dbReference type="Proteomes" id="UP001056937">
    <property type="component" value="Chromosome 1"/>
</dbReference>
<evidence type="ECO:0000313" key="2">
    <source>
        <dbReference type="EMBL" id="USI73075.1"/>
    </source>
</evidence>
<proteinExistence type="predicted"/>